<keyword evidence="1 2" id="KW-0694">RNA-binding</keyword>
<dbReference type="Pfam" id="PF05383">
    <property type="entry name" value="La"/>
    <property type="match status" value="1"/>
</dbReference>
<dbReference type="InterPro" id="IPR045180">
    <property type="entry name" value="La_dom_prot"/>
</dbReference>
<accession>M5FT83</accession>
<dbReference type="GO" id="GO:0045727">
    <property type="term" value="P:positive regulation of translation"/>
    <property type="evidence" value="ECO:0007669"/>
    <property type="project" value="TreeGrafter"/>
</dbReference>
<protein>
    <submittedName>
        <fullName evidence="5">Winged helix DNA-binding domain-containing protein</fullName>
    </submittedName>
</protein>
<dbReference type="CDD" id="cd07323">
    <property type="entry name" value="LAM"/>
    <property type="match status" value="1"/>
</dbReference>
<dbReference type="SMART" id="SM00715">
    <property type="entry name" value="LA"/>
    <property type="match status" value="1"/>
</dbReference>
<dbReference type="InterPro" id="IPR006630">
    <property type="entry name" value="La_HTH"/>
</dbReference>
<dbReference type="InterPro" id="IPR036390">
    <property type="entry name" value="WH_DNA-bd_sf"/>
</dbReference>
<name>M5FT83_DACPD</name>
<dbReference type="STRING" id="1858805.M5FT83"/>
<feature type="compositionally biased region" description="Polar residues" evidence="3">
    <location>
        <begin position="218"/>
        <end position="239"/>
    </location>
</feature>
<dbReference type="GO" id="GO:0003723">
    <property type="term" value="F:RNA binding"/>
    <property type="evidence" value="ECO:0007669"/>
    <property type="project" value="UniProtKB-UniRule"/>
</dbReference>
<keyword evidence="5" id="KW-0238">DNA-binding</keyword>
<sequence>MPPPGAYMPYDPADPESYLPPPGPPMQVQGMDIPLPGYAGPPPPPWMLPPPGYMPPPPFVPPYAQPYPPAIPPQPNGMPFPGNGMMPGVPIPTPVTQLSFPLDMLRYYLLGQVEYYFSLHNLVNDVFLRNQMDNDGWVDINVVASFNRMRTLTNDYALVRETMELSSLVEVRGERVRLANGLWQQFVMHRTPRQPGQPASGPPIPGIGPVNGEADGVTTATNTAPGSETASGSAATTLSVPEEEGEKKGIELMS</sequence>
<dbReference type="GO" id="GO:0010494">
    <property type="term" value="C:cytoplasmic stress granule"/>
    <property type="evidence" value="ECO:0007669"/>
    <property type="project" value="TreeGrafter"/>
</dbReference>
<gene>
    <name evidence="5" type="ORF">DACRYDRAFT_117984</name>
</gene>
<feature type="domain" description="HTH La-type RNA-binding" evidence="4">
    <location>
        <begin position="99"/>
        <end position="188"/>
    </location>
</feature>
<dbReference type="OrthoDB" id="340227at2759"/>
<proteinExistence type="predicted"/>
<feature type="region of interest" description="Disordered" evidence="3">
    <location>
        <begin position="191"/>
        <end position="254"/>
    </location>
</feature>
<organism evidence="5 6">
    <name type="scientific">Dacryopinax primogenitus (strain DJM 731)</name>
    <name type="common">Brown rot fungus</name>
    <dbReference type="NCBI Taxonomy" id="1858805"/>
    <lineage>
        <taxon>Eukaryota</taxon>
        <taxon>Fungi</taxon>
        <taxon>Dikarya</taxon>
        <taxon>Basidiomycota</taxon>
        <taxon>Agaricomycotina</taxon>
        <taxon>Dacrymycetes</taxon>
        <taxon>Dacrymycetales</taxon>
        <taxon>Dacrymycetaceae</taxon>
        <taxon>Dacryopinax</taxon>
    </lineage>
</organism>
<dbReference type="Proteomes" id="UP000030653">
    <property type="component" value="Unassembled WGS sequence"/>
</dbReference>
<evidence type="ECO:0000313" key="6">
    <source>
        <dbReference type="Proteomes" id="UP000030653"/>
    </source>
</evidence>
<dbReference type="RefSeq" id="XP_040626116.1">
    <property type="nucleotide sequence ID" value="XM_040770505.1"/>
</dbReference>
<dbReference type="Gene3D" id="1.10.10.10">
    <property type="entry name" value="Winged helix-like DNA-binding domain superfamily/Winged helix DNA-binding domain"/>
    <property type="match status" value="1"/>
</dbReference>
<dbReference type="GeneID" id="63685567"/>
<dbReference type="PROSITE" id="PS50961">
    <property type="entry name" value="HTH_LA"/>
    <property type="match status" value="1"/>
</dbReference>
<feature type="compositionally biased region" description="Basic and acidic residues" evidence="3">
    <location>
        <begin position="245"/>
        <end position="254"/>
    </location>
</feature>
<reference evidence="5 6" key="1">
    <citation type="journal article" date="2012" name="Science">
        <title>The Paleozoic origin of enzymatic lignin decomposition reconstructed from 31 fungal genomes.</title>
        <authorList>
            <person name="Floudas D."/>
            <person name="Binder M."/>
            <person name="Riley R."/>
            <person name="Barry K."/>
            <person name="Blanchette R.A."/>
            <person name="Henrissat B."/>
            <person name="Martinez A.T."/>
            <person name="Otillar R."/>
            <person name="Spatafora J.W."/>
            <person name="Yadav J.S."/>
            <person name="Aerts A."/>
            <person name="Benoit I."/>
            <person name="Boyd A."/>
            <person name="Carlson A."/>
            <person name="Copeland A."/>
            <person name="Coutinho P.M."/>
            <person name="de Vries R.P."/>
            <person name="Ferreira P."/>
            <person name="Findley K."/>
            <person name="Foster B."/>
            <person name="Gaskell J."/>
            <person name="Glotzer D."/>
            <person name="Gorecki P."/>
            <person name="Heitman J."/>
            <person name="Hesse C."/>
            <person name="Hori C."/>
            <person name="Igarashi K."/>
            <person name="Jurgens J.A."/>
            <person name="Kallen N."/>
            <person name="Kersten P."/>
            <person name="Kohler A."/>
            <person name="Kuees U."/>
            <person name="Kumar T.K.A."/>
            <person name="Kuo A."/>
            <person name="LaButti K."/>
            <person name="Larrondo L.F."/>
            <person name="Lindquist E."/>
            <person name="Ling A."/>
            <person name="Lombard V."/>
            <person name="Lucas S."/>
            <person name="Lundell T."/>
            <person name="Martin R."/>
            <person name="McLaughlin D.J."/>
            <person name="Morgenstern I."/>
            <person name="Morin E."/>
            <person name="Murat C."/>
            <person name="Nagy L.G."/>
            <person name="Nolan M."/>
            <person name="Ohm R.A."/>
            <person name="Patyshakuliyeva A."/>
            <person name="Rokas A."/>
            <person name="Ruiz-Duenas F.J."/>
            <person name="Sabat G."/>
            <person name="Salamov A."/>
            <person name="Samejima M."/>
            <person name="Schmutz J."/>
            <person name="Slot J.C."/>
            <person name="St John F."/>
            <person name="Stenlid J."/>
            <person name="Sun H."/>
            <person name="Sun S."/>
            <person name="Syed K."/>
            <person name="Tsang A."/>
            <person name="Wiebenga A."/>
            <person name="Young D."/>
            <person name="Pisabarro A."/>
            <person name="Eastwood D.C."/>
            <person name="Martin F."/>
            <person name="Cullen D."/>
            <person name="Grigoriev I.V."/>
            <person name="Hibbett D.S."/>
        </authorList>
    </citation>
    <scope>NUCLEOTIDE SEQUENCE [LARGE SCALE GENOMIC DNA]</scope>
    <source>
        <strain evidence="5 6">DJM-731 SS1</strain>
    </source>
</reference>
<evidence type="ECO:0000256" key="2">
    <source>
        <dbReference type="PROSITE-ProRule" id="PRU00332"/>
    </source>
</evidence>
<dbReference type="GO" id="GO:0003677">
    <property type="term" value="F:DNA binding"/>
    <property type="evidence" value="ECO:0007669"/>
    <property type="project" value="UniProtKB-KW"/>
</dbReference>
<dbReference type="SUPFAM" id="SSF46785">
    <property type="entry name" value="Winged helix' DNA-binding domain"/>
    <property type="match status" value="1"/>
</dbReference>
<dbReference type="AlphaFoldDB" id="M5FT83"/>
<evidence type="ECO:0000256" key="1">
    <source>
        <dbReference type="ARBA" id="ARBA00022884"/>
    </source>
</evidence>
<keyword evidence="6" id="KW-1185">Reference proteome</keyword>
<evidence type="ECO:0000259" key="4">
    <source>
        <dbReference type="PROSITE" id="PS50961"/>
    </source>
</evidence>
<feature type="region of interest" description="Disordered" evidence="3">
    <location>
        <begin position="1"/>
        <end position="31"/>
    </location>
</feature>
<dbReference type="HOGENOM" id="CLU_1094245_0_0_1"/>
<dbReference type="InterPro" id="IPR036388">
    <property type="entry name" value="WH-like_DNA-bd_sf"/>
</dbReference>
<dbReference type="GO" id="GO:0005829">
    <property type="term" value="C:cytosol"/>
    <property type="evidence" value="ECO:0007669"/>
    <property type="project" value="TreeGrafter"/>
</dbReference>
<dbReference type="EMBL" id="JH795870">
    <property type="protein sequence ID" value="EJT99218.1"/>
    <property type="molecule type" value="Genomic_DNA"/>
</dbReference>
<dbReference type="PANTHER" id="PTHR22792:SF132">
    <property type="entry name" value="LA-RELATED PROTEIN 1"/>
    <property type="match status" value="1"/>
</dbReference>
<dbReference type="PANTHER" id="PTHR22792">
    <property type="entry name" value="LUPUS LA PROTEIN-RELATED"/>
    <property type="match status" value="1"/>
</dbReference>
<evidence type="ECO:0000313" key="5">
    <source>
        <dbReference type="EMBL" id="EJT99218.1"/>
    </source>
</evidence>
<evidence type="ECO:0000256" key="3">
    <source>
        <dbReference type="SAM" id="MobiDB-lite"/>
    </source>
</evidence>